<protein>
    <recommendedName>
        <fullName evidence="3">HAD family phosphatase</fullName>
    </recommendedName>
</protein>
<keyword evidence="2" id="KW-1185">Reference proteome</keyword>
<accession>A0A0R2B940</accession>
<dbReference type="Proteomes" id="UP000051672">
    <property type="component" value="Unassembled WGS sequence"/>
</dbReference>
<dbReference type="EMBL" id="AYZQ01000001">
    <property type="protein sequence ID" value="KRM72921.1"/>
    <property type="molecule type" value="Genomic_DNA"/>
</dbReference>
<dbReference type="Gene3D" id="3.40.50.1000">
    <property type="entry name" value="HAD superfamily/HAD-like"/>
    <property type="match status" value="1"/>
</dbReference>
<dbReference type="AlphaFoldDB" id="A0A0R2B940"/>
<dbReference type="InterPro" id="IPR023198">
    <property type="entry name" value="PGP-like_dom2"/>
</dbReference>
<dbReference type="SFLD" id="SFLDS00003">
    <property type="entry name" value="Haloacid_Dehalogenase"/>
    <property type="match status" value="1"/>
</dbReference>
<dbReference type="InterPro" id="IPR050155">
    <property type="entry name" value="HAD-like_hydrolase_sf"/>
</dbReference>
<evidence type="ECO:0000313" key="1">
    <source>
        <dbReference type="EMBL" id="KRM72921.1"/>
    </source>
</evidence>
<dbReference type="GO" id="GO:0005829">
    <property type="term" value="C:cytosol"/>
    <property type="evidence" value="ECO:0007669"/>
    <property type="project" value="TreeGrafter"/>
</dbReference>
<name>A0A0R2B940_9LACO</name>
<dbReference type="OrthoDB" id="9797743at2"/>
<dbReference type="SUPFAM" id="SSF56784">
    <property type="entry name" value="HAD-like"/>
    <property type="match status" value="1"/>
</dbReference>
<organism evidence="1 2">
    <name type="scientific">Lacticaseibacillus brantae DSM 23927</name>
    <dbReference type="NCBI Taxonomy" id="1423727"/>
    <lineage>
        <taxon>Bacteria</taxon>
        <taxon>Bacillati</taxon>
        <taxon>Bacillota</taxon>
        <taxon>Bacilli</taxon>
        <taxon>Lactobacillales</taxon>
        <taxon>Lactobacillaceae</taxon>
        <taxon>Lacticaseibacillus</taxon>
    </lineage>
</organism>
<proteinExistence type="predicted"/>
<dbReference type="GO" id="GO:0006281">
    <property type="term" value="P:DNA repair"/>
    <property type="evidence" value="ECO:0007669"/>
    <property type="project" value="TreeGrafter"/>
</dbReference>
<dbReference type="InterPro" id="IPR036412">
    <property type="entry name" value="HAD-like_sf"/>
</dbReference>
<sequence>MKQAVIFDMDGVLVESEPETLKQRDGYFASLGIKINQATQTAMLGGNLADIWPTILPGRTESEYARLQTGYVAYKHAHPFNYGEIMLPDVRSTFVWLHEHGYQVAIASASDHDFIDQMLDQTKLRPYVDVVTSGTDFTASKPDPAVYLAALSALHLPASDAVAVEDSTIGIQAAKAAGLYTFAVPIRDTRFTADQSAADARITTVAGVCSYLNRPAEA</sequence>
<dbReference type="PANTHER" id="PTHR43434:SF1">
    <property type="entry name" value="PHOSPHOGLYCOLATE PHOSPHATASE"/>
    <property type="match status" value="1"/>
</dbReference>
<dbReference type="InterPro" id="IPR041492">
    <property type="entry name" value="HAD_2"/>
</dbReference>
<comment type="caution">
    <text evidence="1">The sequence shown here is derived from an EMBL/GenBank/DDBJ whole genome shotgun (WGS) entry which is preliminary data.</text>
</comment>
<evidence type="ECO:0000313" key="2">
    <source>
        <dbReference type="Proteomes" id="UP000051672"/>
    </source>
</evidence>
<dbReference type="InterPro" id="IPR023214">
    <property type="entry name" value="HAD_sf"/>
</dbReference>
<dbReference type="PATRIC" id="fig|1423727.3.peg.637"/>
<dbReference type="PANTHER" id="PTHR43434">
    <property type="entry name" value="PHOSPHOGLYCOLATE PHOSPHATASE"/>
    <property type="match status" value="1"/>
</dbReference>
<dbReference type="PRINTS" id="PR00413">
    <property type="entry name" value="HADHALOGNASE"/>
</dbReference>
<dbReference type="SFLD" id="SFLDG01129">
    <property type="entry name" value="C1.5:_HAD__Beta-PGM__Phosphata"/>
    <property type="match status" value="1"/>
</dbReference>
<dbReference type="RefSeq" id="WP_057893928.1">
    <property type="nucleotide sequence ID" value="NZ_AYZQ01000001.1"/>
</dbReference>
<dbReference type="NCBIfam" id="TIGR01509">
    <property type="entry name" value="HAD-SF-IA-v3"/>
    <property type="match status" value="1"/>
</dbReference>
<dbReference type="InterPro" id="IPR006439">
    <property type="entry name" value="HAD-SF_hydro_IA"/>
</dbReference>
<dbReference type="Pfam" id="PF13419">
    <property type="entry name" value="HAD_2"/>
    <property type="match status" value="1"/>
</dbReference>
<gene>
    <name evidence="1" type="ORF">FC34_GL000633</name>
</gene>
<dbReference type="GO" id="GO:0008967">
    <property type="term" value="F:phosphoglycolate phosphatase activity"/>
    <property type="evidence" value="ECO:0007669"/>
    <property type="project" value="TreeGrafter"/>
</dbReference>
<evidence type="ECO:0008006" key="3">
    <source>
        <dbReference type="Google" id="ProtNLM"/>
    </source>
</evidence>
<dbReference type="STRING" id="1423727.FC34_GL000633"/>
<dbReference type="Gene3D" id="1.10.150.240">
    <property type="entry name" value="Putative phosphatase, domain 2"/>
    <property type="match status" value="1"/>
</dbReference>
<reference evidence="1 2" key="1">
    <citation type="journal article" date="2015" name="Genome Announc.">
        <title>Expanding the biotechnology potential of lactobacilli through comparative genomics of 213 strains and associated genera.</title>
        <authorList>
            <person name="Sun Z."/>
            <person name="Harris H.M."/>
            <person name="McCann A."/>
            <person name="Guo C."/>
            <person name="Argimon S."/>
            <person name="Zhang W."/>
            <person name="Yang X."/>
            <person name="Jeffery I.B."/>
            <person name="Cooney J.C."/>
            <person name="Kagawa T.F."/>
            <person name="Liu W."/>
            <person name="Song Y."/>
            <person name="Salvetti E."/>
            <person name="Wrobel A."/>
            <person name="Rasinkangas P."/>
            <person name="Parkhill J."/>
            <person name="Rea M.C."/>
            <person name="O'Sullivan O."/>
            <person name="Ritari J."/>
            <person name="Douillard F.P."/>
            <person name="Paul Ross R."/>
            <person name="Yang R."/>
            <person name="Briner A.E."/>
            <person name="Felis G.E."/>
            <person name="de Vos W.M."/>
            <person name="Barrangou R."/>
            <person name="Klaenhammer T.R."/>
            <person name="Caufield P.W."/>
            <person name="Cui Y."/>
            <person name="Zhang H."/>
            <person name="O'Toole P.W."/>
        </authorList>
    </citation>
    <scope>NUCLEOTIDE SEQUENCE [LARGE SCALE GENOMIC DNA]</scope>
    <source>
        <strain evidence="1 2">DSM 23927</strain>
    </source>
</reference>